<dbReference type="InterPro" id="IPR014710">
    <property type="entry name" value="RmlC-like_jellyroll"/>
</dbReference>
<dbReference type="SUPFAM" id="SSF51182">
    <property type="entry name" value="RmlC-like cupins"/>
    <property type="match status" value="1"/>
</dbReference>
<gene>
    <name evidence="2" type="ORF">ACFFQV_14595</name>
</gene>
<dbReference type="CDD" id="cd02230">
    <property type="entry name" value="cupin_HP0902-like"/>
    <property type="match status" value="1"/>
</dbReference>
<dbReference type="InterPro" id="IPR013096">
    <property type="entry name" value="Cupin_2"/>
</dbReference>
<dbReference type="EMBL" id="JBHMBL010000003">
    <property type="protein sequence ID" value="MFB9643522.1"/>
    <property type="molecule type" value="Genomic_DNA"/>
</dbReference>
<dbReference type="RefSeq" id="WP_212277373.1">
    <property type="nucleotide sequence ID" value="NZ_BAAANI010000003.1"/>
</dbReference>
<dbReference type="InterPro" id="IPR011051">
    <property type="entry name" value="RmlC_Cupin_sf"/>
</dbReference>
<keyword evidence="3" id="KW-1185">Reference proteome</keyword>
<organism evidence="2 3">
    <name type="scientific">Agromyces lapidis</name>
    <dbReference type="NCBI Taxonomy" id="279574"/>
    <lineage>
        <taxon>Bacteria</taxon>
        <taxon>Bacillati</taxon>
        <taxon>Actinomycetota</taxon>
        <taxon>Actinomycetes</taxon>
        <taxon>Micrococcales</taxon>
        <taxon>Microbacteriaceae</taxon>
        <taxon>Agromyces</taxon>
    </lineage>
</organism>
<protein>
    <submittedName>
        <fullName evidence="2">Cupin domain-containing protein</fullName>
    </submittedName>
</protein>
<comment type="caution">
    <text evidence="2">The sequence shown here is derived from an EMBL/GenBank/DDBJ whole genome shotgun (WGS) entry which is preliminary data.</text>
</comment>
<accession>A0ABV5SV53</accession>
<proteinExistence type="predicted"/>
<feature type="domain" description="Cupin type-2" evidence="1">
    <location>
        <begin position="46"/>
        <end position="99"/>
    </location>
</feature>
<name>A0ABV5SV53_9MICO</name>
<dbReference type="Gene3D" id="2.60.120.10">
    <property type="entry name" value="Jelly Rolls"/>
    <property type="match status" value="1"/>
</dbReference>
<evidence type="ECO:0000313" key="2">
    <source>
        <dbReference type="EMBL" id="MFB9643522.1"/>
    </source>
</evidence>
<reference evidence="2 3" key="1">
    <citation type="submission" date="2024-09" db="EMBL/GenBank/DDBJ databases">
        <authorList>
            <person name="Sun Q."/>
            <person name="Mori K."/>
        </authorList>
    </citation>
    <scope>NUCLEOTIDE SEQUENCE [LARGE SCALE GENOMIC DNA]</scope>
    <source>
        <strain evidence="2 3">JCM 14321</strain>
    </source>
</reference>
<dbReference type="Proteomes" id="UP001589667">
    <property type="component" value="Unassembled WGS sequence"/>
</dbReference>
<evidence type="ECO:0000259" key="1">
    <source>
        <dbReference type="Pfam" id="PF07883"/>
    </source>
</evidence>
<evidence type="ECO:0000313" key="3">
    <source>
        <dbReference type="Proteomes" id="UP001589667"/>
    </source>
</evidence>
<dbReference type="Pfam" id="PF07883">
    <property type="entry name" value="Cupin_2"/>
    <property type="match status" value="1"/>
</dbReference>
<sequence>MTDSFIVVAAAAEEIAEEHPVVAGRVSSARLLKADGVRLMHLALDSGEALAEHTAAAPITVQCLEGRFRFEAEGREVDLAPGGIVYVAARVPHAVHALEAGRLLLSLHG</sequence>